<keyword evidence="3 5" id="KW-1133">Transmembrane helix</keyword>
<dbReference type="InterPro" id="IPR050368">
    <property type="entry name" value="ClC-type_chloride_channel"/>
</dbReference>
<evidence type="ECO:0000313" key="6">
    <source>
        <dbReference type="EMBL" id="MBC5996796.1"/>
    </source>
</evidence>
<dbReference type="Pfam" id="PF00654">
    <property type="entry name" value="Voltage_CLC"/>
    <property type="match status" value="1"/>
</dbReference>
<evidence type="ECO:0000256" key="4">
    <source>
        <dbReference type="ARBA" id="ARBA00023136"/>
    </source>
</evidence>
<dbReference type="Gene3D" id="1.10.3080.10">
    <property type="entry name" value="Clc chloride channel"/>
    <property type="match status" value="1"/>
</dbReference>
<comment type="caution">
    <text evidence="6">The sequence shown here is derived from an EMBL/GenBank/DDBJ whole genome shotgun (WGS) entry which is preliminary data.</text>
</comment>
<evidence type="ECO:0000256" key="2">
    <source>
        <dbReference type="ARBA" id="ARBA00022692"/>
    </source>
</evidence>
<feature type="transmembrane region" description="Helical" evidence="5">
    <location>
        <begin position="61"/>
        <end position="81"/>
    </location>
</feature>
<evidence type="ECO:0000256" key="3">
    <source>
        <dbReference type="ARBA" id="ARBA00022989"/>
    </source>
</evidence>
<reference evidence="6 7" key="1">
    <citation type="submission" date="2020-08" db="EMBL/GenBank/DDBJ databases">
        <authorList>
            <person name="Liu C."/>
            <person name="Sun Q."/>
        </authorList>
    </citation>
    <scope>NUCLEOTIDE SEQUENCE [LARGE SCALE GENOMIC DNA]</scope>
    <source>
        <strain evidence="6 7">NSJ-18</strain>
    </source>
</reference>
<keyword evidence="2 5" id="KW-0812">Transmembrane</keyword>
<organism evidence="6 7">
    <name type="scientific">Romboutsia faecis</name>
    <dbReference type="NCBI Taxonomy" id="2764597"/>
    <lineage>
        <taxon>Bacteria</taxon>
        <taxon>Bacillati</taxon>
        <taxon>Bacillota</taxon>
        <taxon>Clostridia</taxon>
        <taxon>Peptostreptococcales</taxon>
        <taxon>Peptostreptococcaceae</taxon>
        <taxon>Romboutsia</taxon>
    </lineage>
</organism>
<sequence length="141" mass="15609">MTKFPNNIKESKLIYIREYNIWIIFFIPFGGAFVSYLYYKYGNDSLKGKDLIIQRINEGEGHIPFMMASLVFFGVFITHLFEDSAGREGTGVQIGASISAKLGKILKLNAEDRTIIIISGVSSGFGVVFGTHIAGTIFGLE</sequence>
<keyword evidence="4 5" id="KW-0472">Membrane</keyword>
<evidence type="ECO:0000256" key="1">
    <source>
        <dbReference type="ARBA" id="ARBA00004141"/>
    </source>
</evidence>
<dbReference type="InterPro" id="IPR001807">
    <property type="entry name" value="ClC"/>
</dbReference>
<dbReference type="RefSeq" id="WP_153971783.1">
    <property type="nucleotide sequence ID" value="NZ_JACRWE010000003.1"/>
</dbReference>
<gene>
    <name evidence="6" type="ORF">H8923_08495</name>
</gene>
<feature type="transmembrane region" description="Helical" evidence="5">
    <location>
        <begin position="114"/>
        <end position="140"/>
    </location>
</feature>
<proteinExistence type="predicted"/>
<keyword evidence="7" id="KW-1185">Reference proteome</keyword>
<dbReference type="EMBL" id="JACRWE010000003">
    <property type="protein sequence ID" value="MBC5996796.1"/>
    <property type="molecule type" value="Genomic_DNA"/>
</dbReference>
<protein>
    <submittedName>
        <fullName evidence="6">Chloride channel protein</fullName>
    </submittedName>
</protein>
<dbReference type="PANTHER" id="PTHR43427">
    <property type="entry name" value="CHLORIDE CHANNEL PROTEIN CLC-E"/>
    <property type="match status" value="1"/>
</dbReference>
<evidence type="ECO:0000256" key="5">
    <source>
        <dbReference type="SAM" id="Phobius"/>
    </source>
</evidence>
<dbReference type="InterPro" id="IPR014743">
    <property type="entry name" value="Cl-channel_core"/>
</dbReference>
<dbReference type="Proteomes" id="UP000609849">
    <property type="component" value="Unassembled WGS sequence"/>
</dbReference>
<accession>A0ABR7JPF2</accession>
<name>A0ABR7JPF2_9FIRM</name>
<dbReference type="SUPFAM" id="SSF81340">
    <property type="entry name" value="Clc chloride channel"/>
    <property type="match status" value="1"/>
</dbReference>
<dbReference type="PANTHER" id="PTHR43427:SF12">
    <property type="entry name" value="CHLORIDE TRANSPORTER"/>
    <property type="match status" value="1"/>
</dbReference>
<feature type="transmembrane region" description="Helical" evidence="5">
    <location>
        <begin position="21"/>
        <end position="41"/>
    </location>
</feature>
<evidence type="ECO:0000313" key="7">
    <source>
        <dbReference type="Proteomes" id="UP000609849"/>
    </source>
</evidence>
<comment type="subcellular location">
    <subcellularLocation>
        <location evidence="1">Membrane</location>
        <topology evidence="1">Multi-pass membrane protein</topology>
    </subcellularLocation>
</comment>